<dbReference type="EMBL" id="CP001830">
    <property type="protein sequence ID" value="AEH78715.1"/>
    <property type="molecule type" value="Genomic_DNA"/>
</dbReference>
<protein>
    <submittedName>
        <fullName evidence="2">Prophage repressor</fullName>
    </submittedName>
</protein>
<dbReference type="PROSITE" id="PS50943">
    <property type="entry name" value="HTH_CROC1"/>
    <property type="match status" value="1"/>
</dbReference>
<accession>F7X6M2</accession>
<organism evidence="2 3">
    <name type="scientific">Sinorhizobium meliloti (strain SM11)</name>
    <dbReference type="NCBI Taxonomy" id="707241"/>
    <lineage>
        <taxon>Bacteria</taxon>
        <taxon>Pseudomonadati</taxon>
        <taxon>Pseudomonadota</taxon>
        <taxon>Alphaproteobacteria</taxon>
        <taxon>Hyphomicrobiales</taxon>
        <taxon>Rhizobiaceae</taxon>
        <taxon>Sinorhizobium/Ensifer group</taxon>
        <taxon>Sinorhizobium</taxon>
    </lineage>
</organism>
<dbReference type="InterPro" id="IPR015927">
    <property type="entry name" value="Peptidase_S24_S26A/B/C"/>
</dbReference>
<dbReference type="CDD" id="cd00093">
    <property type="entry name" value="HTH_XRE"/>
    <property type="match status" value="1"/>
</dbReference>
<dbReference type="SUPFAM" id="SSF51306">
    <property type="entry name" value="LexA/Signal peptidase"/>
    <property type="match status" value="1"/>
</dbReference>
<name>F7X6M2_SINMM</name>
<gene>
    <name evidence="2" type="ordered locus">SM11_chr1438</name>
</gene>
<proteinExistence type="predicted"/>
<dbReference type="Pfam" id="PF01381">
    <property type="entry name" value="HTH_3"/>
    <property type="match status" value="1"/>
</dbReference>
<dbReference type="InterPro" id="IPR036286">
    <property type="entry name" value="LexA/Signal_pep-like_sf"/>
</dbReference>
<dbReference type="Pfam" id="PF00717">
    <property type="entry name" value="Peptidase_S24"/>
    <property type="match status" value="1"/>
</dbReference>
<dbReference type="Gene3D" id="2.10.109.10">
    <property type="entry name" value="Umud Fragment, subunit A"/>
    <property type="match status" value="1"/>
</dbReference>
<dbReference type="Proteomes" id="UP000009045">
    <property type="component" value="Chromosome"/>
</dbReference>
<evidence type="ECO:0000313" key="2">
    <source>
        <dbReference type="EMBL" id="AEH78715.1"/>
    </source>
</evidence>
<dbReference type="InterPro" id="IPR010982">
    <property type="entry name" value="Lambda_DNA-bd_dom_sf"/>
</dbReference>
<dbReference type="PATRIC" id="fig|707241.3.peg.1513"/>
<feature type="domain" description="HTH cro/C1-type" evidence="1">
    <location>
        <begin position="46"/>
        <end position="101"/>
    </location>
</feature>
<dbReference type="KEGG" id="smx:SM11_chr1438"/>
<dbReference type="SMART" id="SM00530">
    <property type="entry name" value="HTH_XRE"/>
    <property type="match status" value="1"/>
</dbReference>
<dbReference type="AlphaFoldDB" id="F7X6M2"/>
<evidence type="ECO:0000313" key="3">
    <source>
        <dbReference type="Proteomes" id="UP000009045"/>
    </source>
</evidence>
<reference evidence="2 3" key="1">
    <citation type="journal article" date="2011" name="J. Biotechnol.">
        <title>The complete genome sequence of the dominant Sinorhizobium meliloti field isolate SM11 extends the S. meliloti pan-genome.</title>
        <authorList>
            <person name="Schneiker-Bekel S."/>
            <person name="Wibberg D."/>
            <person name="Bekel T."/>
            <person name="Blom J."/>
            <person name="Linke B."/>
            <person name="Neuweger H."/>
            <person name="Stiens M."/>
            <person name="Vorholter F.J."/>
            <person name="Weidner S."/>
            <person name="Goesmann A."/>
            <person name="Puhler A."/>
            <person name="Schluter A."/>
        </authorList>
    </citation>
    <scope>NUCLEOTIDE SEQUENCE [LARGE SCALE GENOMIC DNA]</scope>
    <source>
        <strain evidence="2 3">SM11</strain>
    </source>
</reference>
<dbReference type="GO" id="GO:0003677">
    <property type="term" value="F:DNA binding"/>
    <property type="evidence" value="ECO:0007669"/>
    <property type="project" value="InterPro"/>
</dbReference>
<dbReference type="HOGENOM" id="CLU_067783_0_0_5"/>
<dbReference type="Gene3D" id="1.10.260.40">
    <property type="entry name" value="lambda repressor-like DNA-binding domains"/>
    <property type="match status" value="1"/>
</dbReference>
<dbReference type="InterPro" id="IPR001387">
    <property type="entry name" value="Cro/C1-type_HTH"/>
</dbReference>
<dbReference type="SUPFAM" id="SSF47413">
    <property type="entry name" value="lambda repressor-like DNA-binding domains"/>
    <property type="match status" value="1"/>
</dbReference>
<evidence type="ECO:0000259" key="1">
    <source>
        <dbReference type="PROSITE" id="PS50943"/>
    </source>
</evidence>
<sequence>MMICLIVVVLMRDSILDFKSSYKASDFQTGNYFRKYDATMSWWKRLDERRKELGWNKAELARRSGIPYDNINKYLRGEIEQPRGDALETLARTIKRPLLWLRDGIEVEGGELVPSPGRLVAGALVGKAEAGTFREVDAFDQAEREVIAVPPDERFPSARILVFDVAGDSMNDLRPRPILDGDRLICVAYEDVAHEAVLRDGMVVVVERTRDGGQTREWSVKQVEIYQGRTEFHPRSTNAKHKPIVVERDVFADDGSQVEVVGLVRRVQNDLPF</sequence>